<feature type="region of interest" description="Disordered" evidence="1">
    <location>
        <begin position="1"/>
        <end position="22"/>
    </location>
</feature>
<dbReference type="EMBL" id="SLXT01000019">
    <property type="protein sequence ID" value="TCP62705.1"/>
    <property type="molecule type" value="Genomic_DNA"/>
</dbReference>
<keyword evidence="2" id="KW-1133">Transmembrane helix</keyword>
<feature type="transmembrane region" description="Helical" evidence="2">
    <location>
        <begin position="25"/>
        <end position="44"/>
    </location>
</feature>
<comment type="caution">
    <text evidence="3">The sequence shown here is derived from an EMBL/GenBank/DDBJ whole genome shotgun (WGS) entry which is preliminary data.</text>
</comment>
<proteinExistence type="predicted"/>
<gene>
    <name evidence="3" type="ORF">EDD73_11953</name>
</gene>
<evidence type="ECO:0000256" key="1">
    <source>
        <dbReference type="SAM" id="MobiDB-lite"/>
    </source>
</evidence>
<sequence length="75" mass="7922">MTKKNNNQKKSKTASPSPLIGSPDSLLVILGLLSGALIVSSVIIKNDQTIQIVLDGSLARSKAGTSDDTPYELLR</sequence>
<keyword evidence="2" id="KW-0812">Transmembrane</keyword>
<dbReference type="AlphaFoldDB" id="A0A4R2RU96"/>
<reference evidence="3 4" key="1">
    <citation type="submission" date="2019-03" db="EMBL/GenBank/DDBJ databases">
        <title>Genomic Encyclopedia of Type Strains, Phase IV (KMG-IV): sequencing the most valuable type-strain genomes for metagenomic binning, comparative biology and taxonomic classification.</title>
        <authorList>
            <person name="Goeker M."/>
        </authorList>
    </citation>
    <scope>NUCLEOTIDE SEQUENCE [LARGE SCALE GENOMIC DNA]</scope>
    <source>
        <strain evidence="3 4">DSM 11170</strain>
    </source>
</reference>
<feature type="compositionally biased region" description="Basic residues" evidence="1">
    <location>
        <begin position="1"/>
        <end position="12"/>
    </location>
</feature>
<dbReference type="RefSeq" id="WP_131919741.1">
    <property type="nucleotide sequence ID" value="NZ_JAOQNU010000018.1"/>
</dbReference>
<evidence type="ECO:0000313" key="4">
    <source>
        <dbReference type="Proteomes" id="UP000294813"/>
    </source>
</evidence>
<dbReference type="Proteomes" id="UP000294813">
    <property type="component" value="Unassembled WGS sequence"/>
</dbReference>
<evidence type="ECO:0000313" key="3">
    <source>
        <dbReference type="EMBL" id="TCP62705.1"/>
    </source>
</evidence>
<keyword evidence="4" id="KW-1185">Reference proteome</keyword>
<evidence type="ECO:0000256" key="2">
    <source>
        <dbReference type="SAM" id="Phobius"/>
    </source>
</evidence>
<keyword evidence="2" id="KW-0472">Membrane</keyword>
<name>A0A4R2RU96_9FIRM</name>
<organism evidence="3 4">
    <name type="scientific">Heliophilum fasciatum</name>
    <dbReference type="NCBI Taxonomy" id="35700"/>
    <lineage>
        <taxon>Bacteria</taxon>
        <taxon>Bacillati</taxon>
        <taxon>Bacillota</taxon>
        <taxon>Clostridia</taxon>
        <taxon>Eubacteriales</taxon>
        <taxon>Heliobacteriaceae</taxon>
        <taxon>Heliophilum</taxon>
    </lineage>
</organism>
<accession>A0A4R2RU96</accession>
<protein>
    <submittedName>
        <fullName evidence="3">Uncharacterized protein</fullName>
    </submittedName>
</protein>